<sequence>RPGPEGPPLTRSQRLKIAVGSAPDYIAITISLHLNILQSLFSSKIVTSYGPPSFIIIVIIFQTNMSVA</sequence>
<name>A0AA86VEX9_9FABA</name>
<reference evidence="1" key="1">
    <citation type="submission" date="2023-10" db="EMBL/GenBank/DDBJ databases">
        <authorList>
            <person name="Domelevo Entfellner J.-B."/>
        </authorList>
    </citation>
    <scope>NUCLEOTIDE SEQUENCE</scope>
</reference>
<protein>
    <submittedName>
        <fullName evidence="1">Uncharacterized protein</fullName>
    </submittedName>
</protein>
<evidence type="ECO:0000313" key="2">
    <source>
        <dbReference type="Proteomes" id="UP001189624"/>
    </source>
</evidence>
<accession>A0AA86VEX9</accession>
<gene>
    <name evidence="1" type="ORF">AYBTSS11_LOCUS8544</name>
</gene>
<keyword evidence="2" id="KW-1185">Reference proteome</keyword>
<dbReference type="AlphaFoldDB" id="A0AA86VEX9"/>
<feature type="non-terminal residue" evidence="1">
    <location>
        <position position="1"/>
    </location>
</feature>
<dbReference type="Gramene" id="rna-AYBTSS11_LOCUS8544">
    <property type="protein sequence ID" value="CAJ1938378.1"/>
    <property type="gene ID" value="gene-AYBTSS11_LOCUS8544"/>
</dbReference>
<dbReference type="EMBL" id="OY731400">
    <property type="protein sequence ID" value="CAJ1938378.1"/>
    <property type="molecule type" value="Genomic_DNA"/>
</dbReference>
<dbReference type="Proteomes" id="UP001189624">
    <property type="component" value="Chromosome 3"/>
</dbReference>
<proteinExistence type="predicted"/>
<organism evidence="1 2">
    <name type="scientific">Sphenostylis stenocarpa</name>
    <dbReference type="NCBI Taxonomy" id="92480"/>
    <lineage>
        <taxon>Eukaryota</taxon>
        <taxon>Viridiplantae</taxon>
        <taxon>Streptophyta</taxon>
        <taxon>Embryophyta</taxon>
        <taxon>Tracheophyta</taxon>
        <taxon>Spermatophyta</taxon>
        <taxon>Magnoliopsida</taxon>
        <taxon>eudicotyledons</taxon>
        <taxon>Gunneridae</taxon>
        <taxon>Pentapetalae</taxon>
        <taxon>rosids</taxon>
        <taxon>fabids</taxon>
        <taxon>Fabales</taxon>
        <taxon>Fabaceae</taxon>
        <taxon>Papilionoideae</taxon>
        <taxon>50 kb inversion clade</taxon>
        <taxon>NPAAA clade</taxon>
        <taxon>indigoferoid/millettioid clade</taxon>
        <taxon>Phaseoleae</taxon>
        <taxon>Sphenostylis</taxon>
    </lineage>
</organism>
<evidence type="ECO:0000313" key="1">
    <source>
        <dbReference type="EMBL" id="CAJ1938378.1"/>
    </source>
</evidence>